<keyword evidence="3" id="KW-1185">Reference proteome</keyword>
<dbReference type="Proteomes" id="UP000467379">
    <property type="component" value="Plasmid pJCM12687"/>
</dbReference>
<gene>
    <name evidence="2" type="ORF">MBRA_57080</name>
</gene>
<geneLocation type="plasmid" evidence="2 3">
    <name>pJCM12687</name>
</geneLocation>
<evidence type="ECO:0000313" key="2">
    <source>
        <dbReference type="EMBL" id="BBZ15513.1"/>
    </source>
</evidence>
<feature type="compositionally biased region" description="Basic and acidic residues" evidence="1">
    <location>
        <begin position="8"/>
        <end position="24"/>
    </location>
</feature>
<protein>
    <submittedName>
        <fullName evidence="2">Uncharacterized protein</fullName>
    </submittedName>
</protein>
<accession>A0ABN6BII8</accession>
<feature type="region of interest" description="Disordered" evidence="1">
    <location>
        <begin position="1"/>
        <end position="24"/>
    </location>
</feature>
<dbReference type="EMBL" id="AP022607">
    <property type="protein sequence ID" value="BBZ15513.1"/>
    <property type="molecule type" value="Genomic_DNA"/>
</dbReference>
<sequence>MKLPLPQDHTEPARVHDAQRRENRAAVVRWPKAARGRPRVAVIAADLNDVVRSAGGWLFDRTMAGWQVDVAMESMPVDPCPLRILGAHSVHSMSDSAPSDRGTSRALLISTKALHCSVLTLDNLRAALQRGITDITLWGTACEHIDFDFTAVTHQLSSAARAFKFHALAAAGTPVTSVDTTEQLWRPNA</sequence>
<evidence type="ECO:0000313" key="3">
    <source>
        <dbReference type="Proteomes" id="UP000467379"/>
    </source>
</evidence>
<proteinExistence type="predicted"/>
<evidence type="ECO:0000256" key="1">
    <source>
        <dbReference type="SAM" id="MobiDB-lite"/>
    </source>
</evidence>
<keyword evidence="2" id="KW-0614">Plasmid</keyword>
<reference evidence="2 3" key="1">
    <citation type="journal article" date="2019" name="Emerg. Microbes Infect.">
        <title>Comprehensive subspecies identification of 175 nontuberculous mycobacteria species based on 7547 genomic profiles.</title>
        <authorList>
            <person name="Matsumoto Y."/>
            <person name="Kinjo T."/>
            <person name="Motooka D."/>
            <person name="Nabeya D."/>
            <person name="Jung N."/>
            <person name="Uechi K."/>
            <person name="Horii T."/>
            <person name="Iida T."/>
            <person name="Fujita J."/>
            <person name="Nakamura S."/>
        </authorList>
    </citation>
    <scope>NUCLEOTIDE SEQUENCE [LARGE SCALE GENOMIC DNA]</scope>
    <source>
        <strain evidence="2 3">JCM 12687</strain>
        <plasmid evidence="2">pJCM12687</plasmid>
    </source>
</reference>
<name>A0ABN6BII8_9MYCO</name>
<organism evidence="2 3">
    <name type="scientific">Mycobacterium branderi</name>
    <dbReference type="NCBI Taxonomy" id="43348"/>
    <lineage>
        <taxon>Bacteria</taxon>
        <taxon>Bacillati</taxon>
        <taxon>Actinomycetota</taxon>
        <taxon>Actinomycetes</taxon>
        <taxon>Mycobacteriales</taxon>
        <taxon>Mycobacteriaceae</taxon>
        <taxon>Mycobacterium</taxon>
    </lineage>
</organism>